<dbReference type="AlphaFoldDB" id="A0AA39XFG6"/>
<keyword evidence="1" id="KW-0812">Transmembrane</keyword>
<accession>A0AA39XFG6</accession>
<feature type="transmembrane region" description="Helical" evidence="1">
    <location>
        <begin position="20"/>
        <end position="41"/>
    </location>
</feature>
<dbReference type="Proteomes" id="UP001175000">
    <property type="component" value="Unassembled WGS sequence"/>
</dbReference>
<proteinExistence type="predicted"/>
<keyword evidence="1" id="KW-0472">Membrane</keyword>
<organism evidence="2 3">
    <name type="scientific">Immersiella caudata</name>
    <dbReference type="NCBI Taxonomy" id="314043"/>
    <lineage>
        <taxon>Eukaryota</taxon>
        <taxon>Fungi</taxon>
        <taxon>Dikarya</taxon>
        <taxon>Ascomycota</taxon>
        <taxon>Pezizomycotina</taxon>
        <taxon>Sordariomycetes</taxon>
        <taxon>Sordariomycetidae</taxon>
        <taxon>Sordariales</taxon>
        <taxon>Lasiosphaeriaceae</taxon>
        <taxon>Immersiella</taxon>
    </lineage>
</organism>
<keyword evidence="3" id="KW-1185">Reference proteome</keyword>
<sequence>MPSLLGDGLASILRAPAAAIQGLLILVTAFSDGMIVYPVVARSMYLSCDSRRVSVGSSVAALQGAIASLLGWFKGRHRSLTGVVCPAVFSKPLEIETTGMDPSITGISHRYFGSLLIRLTKSPL</sequence>
<keyword evidence="1" id="KW-1133">Transmembrane helix</keyword>
<name>A0AA39XFG6_9PEZI</name>
<comment type="caution">
    <text evidence="2">The sequence shown here is derived from an EMBL/GenBank/DDBJ whole genome shotgun (WGS) entry which is preliminary data.</text>
</comment>
<protein>
    <submittedName>
        <fullName evidence="2">Uncharacterized protein</fullName>
    </submittedName>
</protein>
<reference evidence="2" key="1">
    <citation type="submission" date="2023-06" db="EMBL/GenBank/DDBJ databases">
        <title>Genome-scale phylogeny and comparative genomics of the fungal order Sordariales.</title>
        <authorList>
            <consortium name="Lawrence Berkeley National Laboratory"/>
            <person name="Hensen N."/>
            <person name="Bonometti L."/>
            <person name="Westerberg I."/>
            <person name="Brannstrom I.O."/>
            <person name="Guillou S."/>
            <person name="Cros-Aarteil S."/>
            <person name="Calhoun S."/>
            <person name="Haridas S."/>
            <person name="Kuo A."/>
            <person name="Mondo S."/>
            <person name="Pangilinan J."/>
            <person name="Riley R."/>
            <person name="Labutti K."/>
            <person name="Andreopoulos B."/>
            <person name="Lipzen A."/>
            <person name="Chen C."/>
            <person name="Yanf M."/>
            <person name="Daum C."/>
            <person name="Ng V."/>
            <person name="Clum A."/>
            <person name="Steindorff A."/>
            <person name="Ohm R."/>
            <person name="Martin F."/>
            <person name="Silar P."/>
            <person name="Natvig D."/>
            <person name="Lalanne C."/>
            <person name="Gautier V."/>
            <person name="Ament-Velasquez S.L."/>
            <person name="Kruys A."/>
            <person name="Hutchinson M.I."/>
            <person name="Powell A.J."/>
            <person name="Barry K."/>
            <person name="Miller A.N."/>
            <person name="Grigoriev I.V."/>
            <person name="Debuchy R."/>
            <person name="Gladieux P."/>
            <person name="Thoren M.H."/>
            <person name="Johannesson H."/>
        </authorList>
    </citation>
    <scope>NUCLEOTIDE SEQUENCE</scope>
    <source>
        <strain evidence="2">CBS 606.72</strain>
    </source>
</reference>
<evidence type="ECO:0000256" key="1">
    <source>
        <dbReference type="SAM" id="Phobius"/>
    </source>
</evidence>
<evidence type="ECO:0000313" key="2">
    <source>
        <dbReference type="EMBL" id="KAK0632205.1"/>
    </source>
</evidence>
<gene>
    <name evidence="2" type="ORF">B0T14DRAFT_24384</name>
</gene>
<evidence type="ECO:0000313" key="3">
    <source>
        <dbReference type="Proteomes" id="UP001175000"/>
    </source>
</evidence>
<feature type="transmembrane region" description="Helical" evidence="1">
    <location>
        <begin position="53"/>
        <end position="73"/>
    </location>
</feature>
<dbReference type="EMBL" id="JAULSU010000001">
    <property type="protein sequence ID" value="KAK0632205.1"/>
    <property type="molecule type" value="Genomic_DNA"/>
</dbReference>